<organism evidence="1 2">
    <name type="scientific">Daphnia magna</name>
    <dbReference type="NCBI Taxonomy" id="35525"/>
    <lineage>
        <taxon>Eukaryota</taxon>
        <taxon>Metazoa</taxon>
        <taxon>Ecdysozoa</taxon>
        <taxon>Arthropoda</taxon>
        <taxon>Crustacea</taxon>
        <taxon>Branchiopoda</taxon>
        <taxon>Diplostraca</taxon>
        <taxon>Cladocera</taxon>
        <taxon>Anomopoda</taxon>
        <taxon>Daphniidae</taxon>
        <taxon>Daphnia</taxon>
    </lineage>
</organism>
<dbReference type="SUPFAM" id="SSF53098">
    <property type="entry name" value="Ribonuclease H-like"/>
    <property type="match status" value="1"/>
</dbReference>
<proteinExistence type="predicted"/>
<reference evidence="1 2" key="1">
    <citation type="submission" date="2016-03" db="EMBL/GenBank/DDBJ databases">
        <title>EvidentialGene: Evidence-directed Construction of Genes on Genomes.</title>
        <authorList>
            <person name="Gilbert D.G."/>
            <person name="Choi J.-H."/>
            <person name="Mockaitis K."/>
            <person name="Colbourne J."/>
            <person name="Pfrender M."/>
        </authorList>
    </citation>
    <scope>NUCLEOTIDE SEQUENCE [LARGE SCALE GENOMIC DNA]</scope>
    <source>
        <strain evidence="1 2">Xinb3</strain>
        <tissue evidence="1">Complete organism</tissue>
    </source>
</reference>
<dbReference type="EMBL" id="LRGB01001274">
    <property type="protein sequence ID" value="KZS13082.1"/>
    <property type="molecule type" value="Genomic_DNA"/>
</dbReference>
<comment type="caution">
    <text evidence="1">The sequence shown here is derived from an EMBL/GenBank/DDBJ whole genome shotgun (WGS) entry which is preliminary data.</text>
</comment>
<accession>A0A162C9D3</accession>
<evidence type="ECO:0000313" key="2">
    <source>
        <dbReference type="Proteomes" id="UP000076858"/>
    </source>
</evidence>
<dbReference type="OrthoDB" id="6382074at2759"/>
<protein>
    <submittedName>
        <fullName evidence="1">Uncharacterized protein</fullName>
    </submittedName>
</protein>
<keyword evidence="2" id="KW-1185">Reference proteome</keyword>
<dbReference type="InterPro" id="IPR012337">
    <property type="entry name" value="RNaseH-like_sf"/>
</dbReference>
<dbReference type="PANTHER" id="PTHR47501:SF8">
    <property type="match status" value="1"/>
</dbReference>
<name>A0A162C9D3_9CRUS</name>
<evidence type="ECO:0000313" key="1">
    <source>
        <dbReference type="EMBL" id="KZS13082.1"/>
    </source>
</evidence>
<dbReference type="Proteomes" id="UP000076858">
    <property type="component" value="Unassembled WGS sequence"/>
</dbReference>
<dbReference type="PANTHER" id="PTHR47501">
    <property type="entry name" value="TRANSPOSASE-RELATED"/>
    <property type="match status" value="1"/>
</dbReference>
<dbReference type="AlphaFoldDB" id="A0A162C9D3"/>
<gene>
    <name evidence="1" type="ORF">APZ42_021824</name>
</gene>
<dbReference type="STRING" id="35525.A0A162C9D3"/>
<sequence>MIQTMNSDLEKRNSAVFEMISKNKIAILNFFVLDINQFFLFSLNFLIVDEIPLHEVENEGFKLFMSNAAPHLKTYGRTFYTMLLEKEFASRQQQLKQVLFNCSDAATTIDAWTCSRSSDLGETVHWFDKTSVKRKSACLACRRIKGRHTHDVLAKLIESIHENQDKLRGSTTDNGSNFIKCFREKGASSTLPNYEEDDNQDYDDDSEDEETALVNRLLDTIHFRFDKMFTDNELRLATITNPMLKLSWLEKDEDIEHQMTAVTVLHLLYLAQVQKSNEGRIVFASITKKRSKKRSDDEIDNYLNLCDSLDKLYDFPIIQQIYKQYVDFHLHCLERLFSQGGLIYSTRRMKMTDIHFEMLLFLKVNNKIVKDWSSKMFTLSDVLSDWRYFDVAIVRFAEIVFRNPVSRYRRLNVSDRRLFVTLLNEAKETGTFLDFTPFSGEVWELDFYYRLLWWLEPGEDVYHPTPRHSDFHPEVLFSTVEARLAARLVAQEVLNLWGENM</sequence>